<dbReference type="EMBL" id="JAAAMV010000007">
    <property type="protein sequence ID" value="NBD24621.1"/>
    <property type="molecule type" value="Genomic_DNA"/>
</dbReference>
<dbReference type="Proteomes" id="UP000665561">
    <property type="component" value="Unassembled WGS sequence"/>
</dbReference>
<evidence type="ECO:0000313" key="5">
    <source>
        <dbReference type="Proteomes" id="UP000665561"/>
    </source>
</evidence>
<feature type="transmembrane region" description="Helical" evidence="3">
    <location>
        <begin position="273"/>
        <end position="292"/>
    </location>
</feature>
<organism evidence="4 5">
    <name type="scientific">Paenibacillus glycinis</name>
    <dbReference type="NCBI Taxonomy" id="2697035"/>
    <lineage>
        <taxon>Bacteria</taxon>
        <taxon>Bacillati</taxon>
        <taxon>Bacillota</taxon>
        <taxon>Bacilli</taxon>
        <taxon>Bacillales</taxon>
        <taxon>Paenibacillaceae</taxon>
        <taxon>Paenibacillus</taxon>
    </lineage>
</organism>
<keyword evidence="5" id="KW-1185">Reference proteome</keyword>
<name>A0ABW9XPZ3_9BACL</name>
<dbReference type="InterPro" id="IPR004995">
    <property type="entry name" value="Spore_Ger"/>
</dbReference>
<dbReference type="PANTHER" id="PTHR22550">
    <property type="entry name" value="SPORE GERMINATION PROTEIN"/>
    <property type="match status" value="1"/>
</dbReference>
<evidence type="ECO:0000313" key="4">
    <source>
        <dbReference type="EMBL" id="NBD24621.1"/>
    </source>
</evidence>
<gene>
    <name evidence="4" type="ORF">GT019_12125</name>
</gene>
<evidence type="ECO:0000256" key="3">
    <source>
        <dbReference type="SAM" id="Phobius"/>
    </source>
</evidence>
<evidence type="ECO:0000256" key="1">
    <source>
        <dbReference type="ARBA" id="ARBA00005278"/>
    </source>
</evidence>
<proteinExistence type="inferred from homology"/>
<sequence length="482" mass="54175">MPAIPKEWEEFRESSDFVIFHQSNHGEPYLICYFKSITDINILNEQILDYISKNAGLPFDELFESLPIAEKERSSDWNAIRNKLLRGYAAIGHASNPATMLVNACLSKGRVVSKPEIEFNVEGPKEALVESLDTNLNLIRQRLPVASLRIKELQVGDLSKSRVAICYIEGIANEQYVQTCLQRVGDMQFDSVTDITIIQQIIEDNSNSIFPQMLGTERTDRITWSLTLGQVCVLVDGSPNAIIGPVTFEHFFTSYEDYFLPWIIGSIIRMIRITSVIFSILASAVYVAVLTYHGHGISNTFLPTIIASRINVPFPPVVEVLIMELSIELLREAGARLPSKIGQTIGIVGGIVLGTAAVQAALTSNFLLIIVALSAMASFTTPVFRMSNTIRILRFPFILFAQLWGLLGIFLCTFIVVTHLLRLTSLGMPYLVPFYPFRPKSLTDTLIRPPYAVFHHRPAFFRTRNPVRYDKEKAKLKKDIDD</sequence>
<dbReference type="Pfam" id="PF03323">
    <property type="entry name" value="GerA"/>
    <property type="match status" value="1"/>
</dbReference>
<feature type="transmembrane region" description="Helical" evidence="3">
    <location>
        <begin position="342"/>
        <end position="360"/>
    </location>
</feature>
<evidence type="ECO:0000256" key="2">
    <source>
        <dbReference type="ARBA" id="ARBA00023136"/>
    </source>
</evidence>
<dbReference type="InterPro" id="IPR050768">
    <property type="entry name" value="UPF0353/GerABKA_families"/>
</dbReference>
<accession>A0ABW9XPZ3</accession>
<dbReference type="PANTHER" id="PTHR22550:SF5">
    <property type="entry name" value="LEUCINE ZIPPER PROTEIN 4"/>
    <property type="match status" value="1"/>
</dbReference>
<comment type="similarity">
    <text evidence="1">Belongs to the GerABKA family.</text>
</comment>
<comment type="caution">
    <text evidence="4">The sequence shown here is derived from an EMBL/GenBank/DDBJ whole genome shotgun (WGS) entry which is preliminary data.</text>
</comment>
<dbReference type="PIRSF" id="PIRSF005690">
    <property type="entry name" value="GerBA"/>
    <property type="match status" value="1"/>
</dbReference>
<reference evidence="4 5" key="1">
    <citation type="submission" date="2020-01" db="EMBL/GenBank/DDBJ databases">
        <title>Paenibacillus soybeanensis sp. nov. isolated from the nodules of soybean (Glycine max(L.) Merr).</title>
        <authorList>
            <person name="Wang H."/>
        </authorList>
    </citation>
    <scope>NUCLEOTIDE SEQUENCE [LARGE SCALE GENOMIC DNA]</scope>
    <source>
        <strain evidence="4 5">T1</strain>
    </source>
</reference>
<dbReference type="RefSeq" id="WP_161743412.1">
    <property type="nucleotide sequence ID" value="NZ_JAAAMV010000007.1"/>
</dbReference>
<feature type="transmembrane region" description="Helical" evidence="3">
    <location>
        <begin position="397"/>
        <end position="421"/>
    </location>
</feature>
<keyword evidence="3" id="KW-1133">Transmembrane helix</keyword>
<protein>
    <submittedName>
        <fullName evidence="4">Spore germination protein</fullName>
    </submittedName>
</protein>
<keyword evidence="2 3" id="KW-0472">Membrane</keyword>
<keyword evidence="3" id="KW-0812">Transmembrane</keyword>
<feature type="transmembrane region" description="Helical" evidence="3">
    <location>
        <begin position="366"/>
        <end position="385"/>
    </location>
</feature>